<feature type="domain" description="LysM" evidence="3">
    <location>
        <begin position="545"/>
        <end position="589"/>
    </location>
</feature>
<dbReference type="SUPFAM" id="SSF54106">
    <property type="entry name" value="LysM domain"/>
    <property type="match status" value="1"/>
</dbReference>
<dbReference type="PROSITE" id="PS00786">
    <property type="entry name" value="5_NUCLEOTIDASE_2"/>
    <property type="match status" value="1"/>
</dbReference>
<dbReference type="SUPFAM" id="SSF56300">
    <property type="entry name" value="Metallo-dependent phosphatases"/>
    <property type="match status" value="1"/>
</dbReference>
<sequence>MKFGRKVLVGIFLLFAVVLLFAETREIVILHTSDLHGYIYPVDYATNKAANHGLAKVASVIKEQRQKYGEDNVIVIDTGDLIQGSPMEYYHAKFDNSDVDPMVLVMNHLKFAASVIGNHEFNYGLDVLSKAISEAEFPFVSANITDEYDIPYFIPYQIVDLDGVKVCILGLTTKFVPNWEDPRNIKGLKFKDPVETAKLYVEELRDIADIMIVAYHGGLERDPATGNPTEPLVGENQGYELATQVAGIDVLLTGHQHRAIATKIGNVAVTQPYNWGKMVGKITIKLEKNEEDGKWIIKEVKPELIDVSKYPPDEEILELAKPYEEKTQAWLDTPVGTAKGDFWISDPFVARLWDNPLIEFVNKVQMYYTGAKISSTALFTNDVKGWKDGPITLRDINAVYIYPNTLKVLKVKGKDIKDALERSADYFVFEDGIAKENKTWIEPKVQRYNYDMWEGISYKIVLNRPKGDRIVDLMFEGKPLDMDAEYEIVLNNYRAGGGGGYEMFKGKPVVREVLIEMAELMSNYVLEKKEIEATVDNNWGAYIEMTYTVHSGETLESVASKLGIPVEDIKRWNNVEEVKEGDVLKYYVPYFEYLKLMQKAS</sequence>
<evidence type="ECO:0000313" key="4">
    <source>
        <dbReference type="EMBL" id="ANE41988.1"/>
    </source>
</evidence>
<dbReference type="InterPro" id="IPR036779">
    <property type="entry name" value="LysM_dom_sf"/>
</dbReference>
<dbReference type="InterPro" id="IPR036907">
    <property type="entry name" value="5'-Nucleotdase_C_sf"/>
</dbReference>
<dbReference type="InterPro" id="IPR018392">
    <property type="entry name" value="LysM"/>
</dbReference>
<dbReference type="EMBL" id="CP011393">
    <property type="protein sequence ID" value="ANE41988.1"/>
    <property type="molecule type" value="Genomic_DNA"/>
</dbReference>
<dbReference type="Pfam" id="PF00149">
    <property type="entry name" value="Metallophos"/>
    <property type="match status" value="1"/>
</dbReference>
<dbReference type="PROSITE" id="PS51782">
    <property type="entry name" value="LYSM"/>
    <property type="match status" value="1"/>
</dbReference>
<evidence type="ECO:0000256" key="2">
    <source>
        <dbReference type="RuleBase" id="RU362119"/>
    </source>
</evidence>
<dbReference type="PATRIC" id="fig|93466.3.peg.1814"/>
<dbReference type="PANTHER" id="PTHR11575">
    <property type="entry name" value="5'-NUCLEOTIDASE-RELATED"/>
    <property type="match status" value="1"/>
</dbReference>
<dbReference type="PRINTS" id="PR01607">
    <property type="entry name" value="APYRASEFAMLY"/>
</dbReference>
<evidence type="ECO:0000313" key="5">
    <source>
        <dbReference type="Proteomes" id="UP000077096"/>
    </source>
</evidence>
<dbReference type="KEGG" id="fng:JM64_08625"/>
<organism evidence="4 5">
    <name type="scientific">Fervidobacterium pennivorans</name>
    <dbReference type="NCBI Taxonomy" id="93466"/>
    <lineage>
        <taxon>Bacteria</taxon>
        <taxon>Thermotogati</taxon>
        <taxon>Thermotogota</taxon>
        <taxon>Thermotogae</taxon>
        <taxon>Thermotogales</taxon>
        <taxon>Fervidobacteriaceae</taxon>
        <taxon>Fervidobacterium</taxon>
    </lineage>
</organism>
<keyword evidence="2" id="KW-0378">Hydrolase</keyword>
<dbReference type="PROSITE" id="PS00785">
    <property type="entry name" value="5_NUCLEOTIDASE_1"/>
    <property type="match status" value="1"/>
</dbReference>
<name>A0A172T4N7_FERPE</name>
<dbReference type="GO" id="GO:0016788">
    <property type="term" value="F:hydrolase activity, acting on ester bonds"/>
    <property type="evidence" value="ECO:0007669"/>
    <property type="project" value="InterPro"/>
</dbReference>
<dbReference type="InterPro" id="IPR004843">
    <property type="entry name" value="Calcineurin-like_PHP"/>
</dbReference>
<proteinExistence type="inferred from homology"/>
<protein>
    <submittedName>
        <fullName evidence="4">2', 3'-cyclic nucleotide 2'-phosphodiesterase</fullName>
    </submittedName>
</protein>
<dbReference type="CDD" id="cd00118">
    <property type="entry name" value="LysM"/>
    <property type="match status" value="1"/>
</dbReference>
<dbReference type="InterPro" id="IPR008334">
    <property type="entry name" value="5'-Nucleotdase_C"/>
</dbReference>
<keyword evidence="1" id="KW-0732">Signal</keyword>
<gene>
    <name evidence="4" type="ORF">JM64_08625</name>
</gene>
<dbReference type="OrthoDB" id="9800780at2"/>
<dbReference type="Gene3D" id="3.90.780.10">
    <property type="entry name" value="5'-Nucleotidase, C-terminal domain"/>
    <property type="match status" value="1"/>
</dbReference>
<reference evidence="4 5" key="1">
    <citation type="submission" date="2014-08" db="EMBL/GenBank/DDBJ databases">
        <title>Fervidobacterium pennivorans DYC genome.</title>
        <authorList>
            <person name="Wushke S."/>
        </authorList>
    </citation>
    <scope>NUCLEOTIDE SEQUENCE [LARGE SCALE GENOMIC DNA]</scope>
    <source>
        <strain evidence="4 5">DYC</strain>
    </source>
</reference>
<dbReference type="GO" id="GO:0046872">
    <property type="term" value="F:metal ion binding"/>
    <property type="evidence" value="ECO:0007669"/>
    <property type="project" value="InterPro"/>
</dbReference>
<dbReference type="Proteomes" id="UP000077096">
    <property type="component" value="Chromosome"/>
</dbReference>
<accession>A0A172T4N7</accession>
<dbReference type="InterPro" id="IPR006146">
    <property type="entry name" value="5'-Nucleotdase_CS"/>
</dbReference>
<evidence type="ECO:0000256" key="1">
    <source>
        <dbReference type="ARBA" id="ARBA00022729"/>
    </source>
</evidence>
<dbReference type="SUPFAM" id="SSF55816">
    <property type="entry name" value="5'-nucleotidase (syn. UDP-sugar hydrolase), C-terminal domain"/>
    <property type="match status" value="1"/>
</dbReference>
<dbReference type="Gene3D" id="3.60.21.10">
    <property type="match status" value="1"/>
</dbReference>
<keyword evidence="2" id="KW-0547">Nucleotide-binding</keyword>
<comment type="similarity">
    <text evidence="2">Belongs to the 5'-nucleotidase family.</text>
</comment>
<dbReference type="GO" id="GO:0000166">
    <property type="term" value="F:nucleotide binding"/>
    <property type="evidence" value="ECO:0007669"/>
    <property type="project" value="UniProtKB-KW"/>
</dbReference>
<evidence type="ECO:0000259" key="3">
    <source>
        <dbReference type="PROSITE" id="PS51782"/>
    </source>
</evidence>
<dbReference type="Gene3D" id="3.10.350.10">
    <property type="entry name" value="LysM domain"/>
    <property type="match status" value="1"/>
</dbReference>
<dbReference type="SMART" id="SM00257">
    <property type="entry name" value="LysM"/>
    <property type="match status" value="1"/>
</dbReference>
<dbReference type="InterPro" id="IPR029052">
    <property type="entry name" value="Metallo-depent_PP-like"/>
</dbReference>
<dbReference type="InterPro" id="IPR006179">
    <property type="entry name" value="5_nucleotidase/apyrase"/>
</dbReference>
<dbReference type="Pfam" id="PF01476">
    <property type="entry name" value="LysM"/>
    <property type="match status" value="1"/>
</dbReference>
<dbReference type="Pfam" id="PF02872">
    <property type="entry name" value="5_nucleotid_C"/>
    <property type="match status" value="1"/>
</dbReference>
<dbReference type="GO" id="GO:0009166">
    <property type="term" value="P:nucleotide catabolic process"/>
    <property type="evidence" value="ECO:0007669"/>
    <property type="project" value="InterPro"/>
</dbReference>
<dbReference type="PANTHER" id="PTHR11575:SF6">
    <property type="entry name" value="2',3'-CYCLIC-NUCLEOTIDE 2'-PHOSPHODIESTERASE_3'-NUCLEOTIDASE"/>
    <property type="match status" value="1"/>
</dbReference>
<dbReference type="GO" id="GO:0030288">
    <property type="term" value="C:outer membrane-bounded periplasmic space"/>
    <property type="evidence" value="ECO:0007669"/>
    <property type="project" value="TreeGrafter"/>
</dbReference>
<dbReference type="AlphaFoldDB" id="A0A172T4N7"/>